<name>A0A4P8L0K3_9BACT</name>
<keyword evidence="2" id="KW-1185">Reference proteome</keyword>
<dbReference type="Proteomes" id="UP000298602">
    <property type="component" value="Chromosome"/>
</dbReference>
<gene>
    <name evidence="1" type="ORF">FDQ92_03735</name>
</gene>
<organism evidence="1 2">
    <name type="scientific">Desulfoglaeba alkanexedens ALDC</name>
    <dbReference type="NCBI Taxonomy" id="980445"/>
    <lineage>
        <taxon>Bacteria</taxon>
        <taxon>Pseudomonadati</taxon>
        <taxon>Thermodesulfobacteriota</taxon>
        <taxon>Syntrophobacteria</taxon>
        <taxon>Syntrophobacterales</taxon>
        <taxon>Syntrophobacteraceae</taxon>
        <taxon>Desulfoglaeba</taxon>
    </lineage>
</organism>
<evidence type="ECO:0000313" key="1">
    <source>
        <dbReference type="EMBL" id="QCQ21367.1"/>
    </source>
</evidence>
<proteinExistence type="predicted"/>
<protein>
    <submittedName>
        <fullName evidence="1">Uncharacterized protein</fullName>
    </submittedName>
</protein>
<dbReference type="KEGG" id="dax:FDQ92_03735"/>
<dbReference type="RefSeq" id="WP_137423336.1">
    <property type="nucleotide sequence ID" value="NZ_CP040098.1"/>
</dbReference>
<accession>A0A4P8L0K3</accession>
<dbReference type="OrthoDB" id="529403at2"/>
<dbReference type="EMBL" id="CP040098">
    <property type="protein sequence ID" value="QCQ21367.1"/>
    <property type="molecule type" value="Genomic_DNA"/>
</dbReference>
<sequence>MVRALGLDLEQINFIDNPDKVKMSAVILKLAEPYIKMYWGNETRVRGIISLAIMAWNMTFLPQKKQIELQQKLIEEVLPNDCDAQGVAAMLDVFECLQKRQRDLFPNIRTFIMGYDLRLDSENIRLDISSVPLGNKKLGADLLERDPA</sequence>
<reference evidence="1 2" key="2">
    <citation type="submission" date="2019-05" db="EMBL/GenBank/DDBJ databases">
        <authorList>
            <person name="Suflita J.M."/>
            <person name="Marks C.R."/>
        </authorList>
    </citation>
    <scope>NUCLEOTIDE SEQUENCE [LARGE SCALE GENOMIC DNA]</scope>
    <source>
        <strain evidence="1 2">ALDC</strain>
    </source>
</reference>
<dbReference type="AlphaFoldDB" id="A0A4P8L0K3"/>
<reference evidence="1 2" key="1">
    <citation type="submission" date="2019-05" db="EMBL/GenBank/DDBJ databases">
        <title>The Complete Genome Sequence of the n-alkane-degrading Desulfoglaeba alkanexedens ALDC reveals multiple alkylsuccinate synthase gene clusters.</title>
        <authorList>
            <person name="Callaghan A.V."/>
            <person name="Davidova I.A."/>
            <person name="Duncan K.E."/>
            <person name="Morris B."/>
            <person name="McInerney M.J."/>
        </authorList>
    </citation>
    <scope>NUCLEOTIDE SEQUENCE [LARGE SCALE GENOMIC DNA]</scope>
    <source>
        <strain evidence="1 2">ALDC</strain>
    </source>
</reference>
<evidence type="ECO:0000313" key="2">
    <source>
        <dbReference type="Proteomes" id="UP000298602"/>
    </source>
</evidence>